<organism evidence="3 4">
    <name type="scientific">Hymenobacter actinosclerus</name>
    <dbReference type="NCBI Taxonomy" id="82805"/>
    <lineage>
        <taxon>Bacteria</taxon>
        <taxon>Pseudomonadati</taxon>
        <taxon>Bacteroidota</taxon>
        <taxon>Cytophagia</taxon>
        <taxon>Cytophagales</taxon>
        <taxon>Hymenobacteraceae</taxon>
        <taxon>Hymenobacter</taxon>
    </lineage>
</organism>
<evidence type="ECO:0000256" key="2">
    <source>
        <dbReference type="SAM" id="SignalP"/>
    </source>
</evidence>
<dbReference type="Proteomes" id="UP000198697">
    <property type="component" value="Unassembled WGS sequence"/>
</dbReference>
<dbReference type="RefSeq" id="WP_092772428.1">
    <property type="nucleotide sequence ID" value="NZ_FOHS01000003.1"/>
</dbReference>
<gene>
    <name evidence="3" type="ORF">SAMN04487998_2746</name>
</gene>
<dbReference type="AlphaFoldDB" id="A0A1I0H755"/>
<evidence type="ECO:0000313" key="3">
    <source>
        <dbReference type="EMBL" id="SET78608.1"/>
    </source>
</evidence>
<evidence type="ECO:0000313" key="4">
    <source>
        <dbReference type="Proteomes" id="UP000198697"/>
    </source>
</evidence>
<feature type="compositionally biased region" description="Low complexity" evidence="1">
    <location>
        <begin position="148"/>
        <end position="163"/>
    </location>
</feature>
<keyword evidence="4" id="KW-1185">Reference proteome</keyword>
<reference evidence="4" key="1">
    <citation type="submission" date="2016-10" db="EMBL/GenBank/DDBJ databases">
        <authorList>
            <person name="Varghese N."/>
            <person name="Submissions S."/>
        </authorList>
    </citation>
    <scope>NUCLEOTIDE SEQUENCE [LARGE SCALE GENOMIC DNA]</scope>
    <source>
        <strain evidence="4">DSM 15310</strain>
    </source>
</reference>
<accession>A0A1I0H755</accession>
<dbReference type="OrthoDB" id="884913at2"/>
<protein>
    <recommendedName>
        <fullName evidence="5">LTXXQ motif family protein</fullName>
    </recommendedName>
</protein>
<feature type="signal peptide" evidence="2">
    <location>
        <begin position="1"/>
        <end position="24"/>
    </location>
</feature>
<name>A0A1I0H755_9BACT</name>
<proteinExistence type="predicted"/>
<evidence type="ECO:0008006" key="5">
    <source>
        <dbReference type="Google" id="ProtNLM"/>
    </source>
</evidence>
<sequence>MKNLLLALLSLASLLVLGPTAARAQEAAPALREQATAATRTLAAFISLDDARQLPVRRLVHLRLSQEAEARTQYADDPAMLQNKLTAIGHEYTTQLRAILSPAQFERLLAAAPEALPATVAAVRQPEPVPAPIVIQTPAPAPVKAPAVRRPVAAPARPSAARPLSKRTVRPVAPTNSTIRH</sequence>
<feature type="chain" id="PRO_5011766782" description="LTXXQ motif family protein" evidence="2">
    <location>
        <begin position="25"/>
        <end position="181"/>
    </location>
</feature>
<evidence type="ECO:0000256" key="1">
    <source>
        <dbReference type="SAM" id="MobiDB-lite"/>
    </source>
</evidence>
<dbReference type="EMBL" id="FOHS01000003">
    <property type="protein sequence ID" value="SET78608.1"/>
    <property type="molecule type" value="Genomic_DNA"/>
</dbReference>
<feature type="region of interest" description="Disordered" evidence="1">
    <location>
        <begin position="148"/>
        <end position="181"/>
    </location>
</feature>
<keyword evidence="2" id="KW-0732">Signal</keyword>